<sequence length="120" mass="12673">MSRVHSSVLGFYTQHIVTCLFKVQCTIGCDVPRVGIEIEEEAGTCRGIEEGVGDLCINALILVCCHHPQHKGSPGHVFLEVDSVYILAEPGSIIVGVGDLDSDLGGATQRRGPAICGGQD</sequence>
<keyword evidence="2" id="KW-1185">Reference proteome</keyword>
<dbReference type="AlphaFoldDB" id="A0A8C9AH17"/>
<dbReference type="Proteomes" id="UP000694414">
    <property type="component" value="Unplaced"/>
</dbReference>
<reference evidence="1" key="1">
    <citation type="submission" date="2025-08" db="UniProtKB">
        <authorList>
            <consortium name="Ensembl"/>
        </authorList>
    </citation>
    <scope>IDENTIFICATION</scope>
</reference>
<accession>A0A8C9AH17</accession>
<dbReference type="Ensembl" id="ENSPSMT00000034991.1">
    <property type="protein sequence ID" value="ENSPSMP00000030334.1"/>
    <property type="gene ID" value="ENSPSMG00000021051.1"/>
</dbReference>
<name>A0A8C9AH17_PROSS</name>
<protein>
    <submittedName>
        <fullName evidence="1">Uncharacterized protein</fullName>
    </submittedName>
</protein>
<evidence type="ECO:0000313" key="2">
    <source>
        <dbReference type="Proteomes" id="UP000694414"/>
    </source>
</evidence>
<evidence type="ECO:0000313" key="1">
    <source>
        <dbReference type="Ensembl" id="ENSPSMP00000030334.1"/>
    </source>
</evidence>
<dbReference type="GeneTree" id="ENSGT01130000278367"/>
<proteinExistence type="predicted"/>
<organism evidence="1 2">
    <name type="scientific">Prolemur simus</name>
    <name type="common">Greater bamboo lemur</name>
    <name type="synonym">Hapalemur simus</name>
    <dbReference type="NCBI Taxonomy" id="1328070"/>
    <lineage>
        <taxon>Eukaryota</taxon>
        <taxon>Metazoa</taxon>
        <taxon>Chordata</taxon>
        <taxon>Craniata</taxon>
        <taxon>Vertebrata</taxon>
        <taxon>Euteleostomi</taxon>
        <taxon>Mammalia</taxon>
        <taxon>Eutheria</taxon>
        <taxon>Euarchontoglires</taxon>
        <taxon>Primates</taxon>
        <taxon>Strepsirrhini</taxon>
        <taxon>Lemuriformes</taxon>
        <taxon>Lemuridae</taxon>
        <taxon>Prolemur</taxon>
    </lineage>
</organism>
<reference evidence="1" key="2">
    <citation type="submission" date="2025-09" db="UniProtKB">
        <authorList>
            <consortium name="Ensembl"/>
        </authorList>
    </citation>
    <scope>IDENTIFICATION</scope>
</reference>